<dbReference type="InterPro" id="IPR045304">
    <property type="entry name" value="LbH_SAT"/>
</dbReference>
<sequence>MSNIWDKIQSELENTSEPIAKKILDRYQKQCKDLADVLSIVLSKKLSDDLITSSELAAIFNEILINNTGLKDIFKRDLTSYFERDFACTHYFEVLFFFRGYQALQAYRFSHELFKKGNSTTAKWLQNRIFETYAIDIHPAAKIGKGLVIDHGIGVVIGETCEIEDDVFMFHNVTLGGTGKTEGKRHPKIGSNVVIGAGATVLGNITIGAHSNIAAGAVVLKDTAPGITVAGIPAKPKGKANKIQ</sequence>
<evidence type="ECO:0000256" key="8">
    <source>
        <dbReference type="ARBA" id="ARBA00049486"/>
    </source>
</evidence>
<evidence type="ECO:0000256" key="4">
    <source>
        <dbReference type="ARBA" id="ARBA00018522"/>
    </source>
</evidence>
<dbReference type="SMART" id="SM00971">
    <property type="entry name" value="SATase_N"/>
    <property type="match status" value="1"/>
</dbReference>
<evidence type="ECO:0000259" key="9">
    <source>
        <dbReference type="SMART" id="SM00971"/>
    </source>
</evidence>
<dbReference type="NCBIfam" id="NF041874">
    <property type="entry name" value="EPS_EpsC"/>
    <property type="match status" value="1"/>
</dbReference>
<dbReference type="InterPro" id="IPR042122">
    <property type="entry name" value="Ser_AcTrfase_N_sf"/>
</dbReference>
<evidence type="ECO:0000256" key="3">
    <source>
        <dbReference type="ARBA" id="ARBA00013266"/>
    </source>
</evidence>
<evidence type="ECO:0000256" key="1">
    <source>
        <dbReference type="ARBA" id="ARBA00004876"/>
    </source>
</evidence>
<comment type="similarity">
    <text evidence="2">Belongs to the transferase hexapeptide repeat family.</text>
</comment>
<keyword evidence="7" id="KW-0012">Acyltransferase</keyword>
<dbReference type="GO" id="GO:0009001">
    <property type="term" value="F:serine O-acetyltransferase activity"/>
    <property type="evidence" value="ECO:0007669"/>
    <property type="project" value="UniProtKB-EC"/>
</dbReference>
<dbReference type="InterPro" id="IPR010493">
    <property type="entry name" value="Ser_AcTrfase_N"/>
</dbReference>
<dbReference type="InterPro" id="IPR011004">
    <property type="entry name" value="Trimer_LpxA-like_sf"/>
</dbReference>
<organism evidence="10 11">
    <name type="scientific">Aquimarina atlantica</name>
    <dbReference type="NCBI Taxonomy" id="1317122"/>
    <lineage>
        <taxon>Bacteria</taxon>
        <taxon>Pseudomonadati</taxon>
        <taxon>Bacteroidota</taxon>
        <taxon>Flavobacteriia</taxon>
        <taxon>Flavobacteriales</taxon>
        <taxon>Flavobacteriaceae</taxon>
        <taxon>Aquimarina</taxon>
    </lineage>
</organism>
<dbReference type="InterPro" id="IPR005881">
    <property type="entry name" value="Ser_O-AcTrfase"/>
</dbReference>
<evidence type="ECO:0000313" key="10">
    <source>
        <dbReference type="EMBL" id="EZH73023.1"/>
    </source>
</evidence>
<dbReference type="Gene3D" id="1.10.3130.10">
    <property type="entry name" value="serine acetyltransferase, domain 1"/>
    <property type="match status" value="1"/>
</dbReference>
<dbReference type="EC" id="2.3.1.30" evidence="3"/>
<evidence type="ECO:0000313" key="11">
    <source>
        <dbReference type="Proteomes" id="UP000023541"/>
    </source>
</evidence>
<dbReference type="AlphaFoldDB" id="A0A023BTA9"/>
<dbReference type="NCBIfam" id="TIGR01172">
    <property type="entry name" value="cysE"/>
    <property type="match status" value="1"/>
</dbReference>
<dbReference type="Gene3D" id="2.160.10.10">
    <property type="entry name" value="Hexapeptide repeat proteins"/>
    <property type="match status" value="1"/>
</dbReference>
<comment type="caution">
    <text evidence="10">The sequence shown here is derived from an EMBL/GenBank/DDBJ whole genome shotgun (WGS) entry which is preliminary data.</text>
</comment>
<keyword evidence="11" id="KW-1185">Reference proteome</keyword>
<keyword evidence="5" id="KW-0028">Amino-acid biosynthesis</keyword>
<accession>A0A023BTA9</accession>
<dbReference type="UniPathway" id="UPA00136">
    <property type="reaction ID" value="UER00199"/>
</dbReference>
<dbReference type="FunFam" id="2.160.10.10:FF:000007">
    <property type="entry name" value="Serine acetyltransferase"/>
    <property type="match status" value="1"/>
</dbReference>
<dbReference type="InterPro" id="IPR053376">
    <property type="entry name" value="Serine_acetyltransferase"/>
</dbReference>
<comment type="catalytic activity">
    <reaction evidence="8">
        <text>L-serine + acetyl-CoA = O-acetyl-L-serine + CoA</text>
        <dbReference type="Rhea" id="RHEA:24560"/>
        <dbReference type="ChEBI" id="CHEBI:33384"/>
        <dbReference type="ChEBI" id="CHEBI:57287"/>
        <dbReference type="ChEBI" id="CHEBI:57288"/>
        <dbReference type="ChEBI" id="CHEBI:58340"/>
        <dbReference type="EC" id="2.3.1.30"/>
    </reaction>
</comment>
<dbReference type="PANTHER" id="PTHR42811">
    <property type="entry name" value="SERINE ACETYLTRANSFERASE"/>
    <property type="match status" value="1"/>
</dbReference>
<evidence type="ECO:0000256" key="5">
    <source>
        <dbReference type="ARBA" id="ARBA00022605"/>
    </source>
</evidence>
<dbReference type="EMBL" id="AQRA01000006">
    <property type="protein sequence ID" value="EZH73023.1"/>
    <property type="molecule type" value="Genomic_DNA"/>
</dbReference>
<proteinExistence type="inferred from homology"/>
<reference evidence="10 11" key="1">
    <citation type="submission" date="2014-04" db="EMBL/GenBank/DDBJ databases">
        <title>Aquimarina sp. 22II-S11-z7 Genome Sequencing.</title>
        <authorList>
            <person name="Lai Q."/>
        </authorList>
    </citation>
    <scope>NUCLEOTIDE SEQUENCE [LARGE SCALE GENOMIC DNA]</scope>
    <source>
        <strain evidence="10 11">22II-S11-z7</strain>
    </source>
</reference>
<keyword evidence="6" id="KW-0808">Transferase</keyword>
<dbReference type="Proteomes" id="UP000023541">
    <property type="component" value="Unassembled WGS sequence"/>
</dbReference>
<evidence type="ECO:0000256" key="6">
    <source>
        <dbReference type="ARBA" id="ARBA00022679"/>
    </source>
</evidence>
<protein>
    <recommendedName>
        <fullName evidence="4">Serine acetyltransferase</fullName>
        <ecNumber evidence="3">2.3.1.30</ecNumber>
    </recommendedName>
</protein>
<dbReference type="CDD" id="cd03354">
    <property type="entry name" value="LbH_SAT"/>
    <property type="match status" value="1"/>
</dbReference>
<dbReference type="InterPro" id="IPR001451">
    <property type="entry name" value="Hexapep"/>
</dbReference>
<dbReference type="Pfam" id="PF06426">
    <property type="entry name" value="SATase_N"/>
    <property type="match status" value="1"/>
</dbReference>
<dbReference type="OrthoDB" id="9801456at2"/>
<dbReference type="STRING" id="1317122.ATO12_18580"/>
<comment type="pathway">
    <text evidence="1">Amino-acid biosynthesis; L-cysteine biosynthesis; L-cysteine from L-serine: step 1/2.</text>
</comment>
<name>A0A023BTA9_9FLAO</name>
<evidence type="ECO:0000256" key="7">
    <source>
        <dbReference type="ARBA" id="ARBA00023315"/>
    </source>
</evidence>
<dbReference type="RefSeq" id="WP_051575847.1">
    <property type="nucleotide sequence ID" value="NZ_AQRA01000006.1"/>
</dbReference>
<gene>
    <name evidence="10" type="ORF">ATO12_18580</name>
</gene>
<feature type="domain" description="Serine acetyltransferase N-terminal" evidence="9">
    <location>
        <begin position="4"/>
        <end position="106"/>
    </location>
</feature>
<dbReference type="eggNOG" id="COG1045">
    <property type="taxonomic scope" value="Bacteria"/>
</dbReference>
<dbReference type="GO" id="GO:0006535">
    <property type="term" value="P:cysteine biosynthetic process from serine"/>
    <property type="evidence" value="ECO:0007669"/>
    <property type="project" value="InterPro"/>
</dbReference>
<dbReference type="SUPFAM" id="SSF51161">
    <property type="entry name" value="Trimeric LpxA-like enzymes"/>
    <property type="match status" value="1"/>
</dbReference>
<dbReference type="GO" id="GO:0005737">
    <property type="term" value="C:cytoplasm"/>
    <property type="evidence" value="ECO:0007669"/>
    <property type="project" value="InterPro"/>
</dbReference>
<evidence type="ECO:0000256" key="2">
    <source>
        <dbReference type="ARBA" id="ARBA00007274"/>
    </source>
</evidence>
<dbReference type="Pfam" id="PF00132">
    <property type="entry name" value="Hexapep"/>
    <property type="match status" value="1"/>
</dbReference>